<organism evidence="2 3">
    <name type="scientific">Ceratocystis pirilliformis</name>
    <dbReference type="NCBI Taxonomy" id="259994"/>
    <lineage>
        <taxon>Eukaryota</taxon>
        <taxon>Fungi</taxon>
        <taxon>Dikarya</taxon>
        <taxon>Ascomycota</taxon>
        <taxon>Pezizomycotina</taxon>
        <taxon>Sordariomycetes</taxon>
        <taxon>Hypocreomycetidae</taxon>
        <taxon>Microascales</taxon>
        <taxon>Ceratocystidaceae</taxon>
        <taxon>Ceratocystis</taxon>
    </lineage>
</organism>
<comment type="caution">
    <text evidence="2">The sequence shown here is derived from an EMBL/GenBank/DDBJ whole genome shotgun (WGS) entry which is preliminary data.</text>
</comment>
<dbReference type="EMBL" id="JAWDJO010000002">
    <property type="protein sequence ID" value="KAL1902081.1"/>
    <property type="molecule type" value="Genomic_DNA"/>
</dbReference>
<accession>A0ABR3ZPQ9</accession>
<evidence type="ECO:0000313" key="2">
    <source>
        <dbReference type="EMBL" id="KAL1902081.1"/>
    </source>
</evidence>
<reference evidence="2 3" key="1">
    <citation type="journal article" date="2024" name="IMA Fungus">
        <title>IMA Genome - F19 : A genome assembly and annotation guide to empower mycologists, including annotated draft genome sequences of Ceratocystis pirilliformis, Diaporthe australafricana, Fusarium ophioides, Paecilomyces lecythidis, and Sporothrix stenoceras.</title>
        <authorList>
            <person name="Aylward J."/>
            <person name="Wilson A.M."/>
            <person name="Visagie C.M."/>
            <person name="Spraker J."/>
            <person name="Barnes I."/>
            <person name="Buitendag C."/>
            <person name="Ceriani C."/>
            <person name="Del Mar Angel L."/>
            <person name="du Plessis D."/>
            <person name="Fuchs T."/>
            <person name="Gasser K."/>
            <person name="Kramer D."/>
            <person name="Li W."/>
            <person name="Munsamy K."/>
            <person name="Piso A."/>
            <person name="Price J.L."/>
            <person name="Sonnekus B."/>
            <person name="Thomas C."/>
            <person name="van der Nest A."/>
            <person name="van Dijk A."/>
            <person name="van Heerden A."/>
            <person name="van Vuuren N."/>
            <person name="Yilmaz N."/>
            <person name="Duong T.A."/>
            <person name="van der Merwe N.A."/>
            <person name="Wingfield M.J."/>
            <person name="Wingfield B.D."/>
        </authorList>
    </citation>
    <scope>NUCLEOTIDE SEQUENCE [LARGE SCALE GENOMIC DNA]</scope>
    <source>
        <strain evidence="2 3">CMW 12675</strain>
    </source>
</reference>
<sequence length="266" mass="28663">MNLCRTCDQPLFIQPENDEDDDLQSGPGAASSSSAAVSAGEQVPDDLALTCECHFHWECLFDEATDIAKSGGCPACEKLLVAAKPISVEAFIQAPPSIMAVYLNEGGLDPALDLGPLLAEEAFFSINPLARRAKALHLMAIEGDVAGLLDMVRDLSSDENFATQMGPLLRFQDPLNGGRSALHLAVENSNEDVSWMLLWVASALGVEHFPQFLVSIVHELGLGRLGITSQQEDIRSLRDSNSRTPEDIAREIEFAPMLLPGVLTPP</sequence>
<evidence type="ECO:0008006" key="4">
    <source>
        <dbReference type="Google" id="ProtNLM"/>
    </source>
</evidence>
<feature type="region of interest" description="Disordered" evidence="1">
    <location>
        <begin position="12"/>
        <end position="37"/>
    </location>
</feature>
<evidence type="ECO:0000313" key="3">
    <source>
        <dbReference type="Proteomes" id="UP001583280"/>
    </source>
</evidence>
<gene>
    <name evidence="2" type="ORF">Cpir12675_000188</name>
</gene>
<proteinExistence type="predicted"/>
<name>A0ABR3ZPQ9_9PEZI</name>
<keyword evidence="3" id="KW-1185">Reference proteome</keyword>
<evidence type="ECO:0000256" key="1">
    <source>
        <dbReference type="SAM" id="MobiDB-lite"/>
    </source>
</evidence>
<protein>
    <recommendedName>
        <fullName evidence="4">RING-type domain-containing protein</fullName>
    </recommendedName>
</protein>
<dbReference type="Proteomes" id="UP001583280">
    <property type="component" value="Unassembled WGS sequence"/>
</dbReference>